<dbReference type="RefSeq" id="WP_320942483.1">
    <property type="nucleotide sequence ID" value="NZ_BAABEU010000003.1"/>
</dbReference>
<keyword evidence="1" id="KW-0812">Transmembrane</keyword>
<protein>
    <recommendedName>
        <fullName evidence="4">Lysyl-tRNA synthetase</fullName>
    </recommendedName>
</protein>
<dbReference type="Proteomes" id="UP001323798">
    <property type="component" value="Chromosome"/>
</dbReference>
<gene>
    <name evidence="2" type="ORF">SM116_00325</name>
</gene>
<keyword evidence="1" id="KW-0472">Membrane</keyword>
<name>A0ABZ0SLD8_9MICO</name>
<evidence type="ECO:0000313" key="3">
    <source>
        <dbReference type="Proteomes" id="UP001323798"/>
    </source>
</evidence>
<dbReference type="EMBL" id="CP139368">
    <property type="protein sequence ID" value="WPR89769.1"/>
    <property type="molecule type" value="Genomic_DNA"/>
</dbReference>
<feature type="transmembrane region" description="Helical" evidence="1">
    <location>
        <begin position="6"/>
        <end position="29"/>
    </location>
</feature>
<organism evidence="2 3">
    <name type="scientific">Microbacterium rhizosphaerae</name>
    <dbReference type="NCBI Taxonomy" id="1678237"/>
    <lineage>
        <taxon>Bacteria</taxon>
        <taxon>Bacillati</taxon>
        <taxon>Actinomycetota</taxon>
        <taxon>Actinomycetes</taxon>
        <taxon>Micrococcales</taxon>
        <taxon>Microbacteriaceae</taxon>
        <taxon>Microbacterium</taxon>
    </lineage>
</organism>
<reference evidence="2 3" key="1">
    <citation type="submission" date="2023-11" db="EMBL/GenBank/DDBJ databases">
        <title>Genome sequence of Microbacterium rhizosphaerae KACC 19337.</title>
        <authorList>
            <person name="Choi H."/>
            <person name="Kim S."/>
            <person name="Kim Y."/>
            <person name="Kwon S.-W."/>
            <person name="Heo J."/>
        </authorList>
    </citation>
    <scope>NUCLEOTIDE SEQUENCE [LARGE SCALE GENOMIC DNA]</scope>
    <source>
        <strain evidence="2 3">KACC 19337</strain>
    </source>
</reference>
<sequence>MNYWEAIVWSIAPTLIVSALFFFVIRSAVRADRTERKVYAKIEAEERAKRGMPAASER</sequence>
<keyword evidence="3" id="KW-1185">Reference proteome</keyword>
<evidence type="ECO:0000313" key="2">
    <source>
        <dbReference type="EMBL" id="WPR89769.1"/>
    </source>
</evidence>
<evidence type="ECO:0000256" key="1">
    <source>
        <dbReference type="SAM" id="Phobius"/>
    </source>
</evidence>
<keyword evidence="1" id="KW-1133">Transmembrane helix</keyword>
<proteinExistence type="predicted"/>
<accession>A0ABZ0SLD8</accession>
<evidence type="ECO:0008006" key="4">
    <source>
        <dbReference type="Google" id="ProtNLM"/>
    </source>
</evidence>